<dbReference type="NCBIfam" id="NF033634">
    <property type="entry name" value="SLATT_1"/>
    <property type="match status" value="1"/>
</dbReference>
<dbReference type="RefSeq" id="WP_068016025.1">
    <property type="nucleotide sequence ID" value="NZ_QQAZ01000002.1"/>
</dbReference>
<dbReference type="Pfam" id="PF14015">
    <property type="entry name" value="DUF4231"/>
    <property type="match status" value="1"/>
</dbReference>
<feature type="transmembrane region" description="Helical" evidence="1">
    <location>
        <begin position="40"/>
        <end position="62"/>
    </location>
</feature>
<evidence type="ECO:0000313" key="2">
    <source>
        <dbReference type="EMBL" id="RDI53990.1"/>
    </source>
</evidence>
<dbReference type="EMBL" id="QQAZ01000002">
    <property type="protein sequence ID" value="RDI53990.1"/>
    <property type="molecule type" value="Genomic_DNA"/>
</dbReference>
<comment type="caution">
    <text evidence="2">The sequence shown here is derived from an EMBL/GenBank/DDBJ whole genome shotgun (WGS) entry which is preliminary data.</text>
</comment>
<keyword evidence="3" id="KW-1185">Reference proteome</keyword>
<evidence type="ECO:0000313" key="3">
    <source>
        <dbReference type="Proteomes" id="UP000255355"/>
    </source>
</evidence>
<evidence type="ECO:0000256" key="1">
    <source>
        <dbReference type="SAM" id="Phobius"/>
    </source>
</evidence>
<gene>
    <name evidence="2" type="ORF">DFR68_102111</name>
</gene>
<keyword evidence="1" id="KW-0812">Transmembrane</keyword>
<dbReference type="AlphaFoldDB" id="A0A370HB19"/>
<dbReference type="OrthoDB" id="4337320at2"/>
<reference evidence="2 3" key="1">
    <citation type="submission" date="2018-07" db="EMBL/GenBank/DDBJ databases">
        <title>Genomic Encyclopedia of Type Strains, Phase IV (KMG-IV): sequencing the most valuable type-strain genomes for metagenomic binning, comparative biology and taxonomic classification.</title>
        <authorList>
            <person name="Goeker M."/>
        </authorList>
    </citation>
    <scope>NUCLEOTIDE SEQUENCE [LARGE SCALE GENOMIC DNA]</scope>
    <source>
        <strain evidence="2 3">DSM 44952</strain>
    </source>
</reference>
<dbReference type="Proteomes" id="UP000255355">
    <property type="component" value="Unassembled WGS sequence"/>
</dbReference>
<accession>A0A370HB19</accession>
<name>A0A370HB19_9NOCA</name>
<protein>
    <submittedName>
        <fullName evidence="2">Uncharacterized protein DUF4231</fullName>
    </submittedName>
</protein>
<keyword evidence="1" id="KW-0472">Membrane</keyword>
<sequence length="164" mass="18946">MSEPNTQDELARLRQWLDEQLNTQFKRHNDWRQRDKVKSFALHIATAVLSAVVTVLIGLQVSDWARPVLSNVALGVGAVVTVLAGTETYFNHRDLWILRVQTLVRIEELKRQFDYHSLKSVLTVDELDRYAEQLDQILKRDHSAWIQMRTVNHSEHAPPAPAEN</sequence>
<organism evidence="2 3">
    <name type="scientific">Nocardia mexicana</name>
    <dbReference type="NCBI Taxonomy" id="279262"/>
    <lineage>
        <taxon>Bacteria</taxon>
        <taxon>Bacillati</taxon>
        <taxon>Actinomycetota</taxon>
        <taxon>Actinomycetes</taxon>
        <taxon>Mycobacteriales</taxon>
        <taxon>Nocardiaceae</taxon>
        <taxon>Nocardia</taxon>
    </lineage>
</organism>
<feature type="transmembrane region" description="Helical" evidence="1">
    <location>
        <begin position="68"/>
        <end position="90"/>
    </location>
</feature>
<keyword evidence="1" id="KW-1133">Transmembrane helix</keyword>
<dbReference type="InterPro" id="IPR025325">
    <property type="entry name" value="DUF4231"/>
</dbReference>
<proteinExistence type="predicted"/>